<dbReference type="InterPro" id="IPR018247">
    <property type="entry name" value="EF_Hand_1_Ca_BS"/>
</dbReference>
<keyword evidence="2" id="KW-0031">Aminopeptidase</keyword>
<keyword evidence="4 9" id="KW-0479">Metal-binding</keyword>
<keyword evidence="3 9" id="KW-0645">Protease</keyword>
<dbReference type="OrthoDB" id="2214at2759"/>
<reference evidence="11 12" key="1">
    <citation type="submission" date="2019-09" db="EMBL/GenBank/DDBJ databases">
        <authorList>
            <person name="Brejova B."/>
        </authorList>
    </citation>
    <scope>NUCLEOTIDE SEQUENCE [LARGE SCALE GENOMIC DNA]</scope>
</reference>
<dbReference type="SUPFAM" id="SSF53187">
    <property type="entry name" value="Zn-dependent exopeptidases"/>
    <property type="match status" value="1"/>
</dbReference>
<dbReference type="PROSITE" id="PS00018">
    <property type="entry name" value="EF_HAND_1"/>
    <property type="match status" value="1"/>
</dbReference>
<dbReference type="GO" id="GO:0006508">
    <property type="term" value="P:proteolysis"/>
    <property type="evidence" value="ECO:0007669"/>
    <property type="project" value="UniProtKB-KW"/>
</dbReference>
<sequence length="424" mass="46359">MKITQSLIWAIPATALVLPVPITSSQEVLQHVLNSNPVKSVWNWFTGPSDEKRVLETEGGVMYIGGDLLKIRLKRRGINFMDVTDHLDFYAELEARKETDKPETKESPYPTSLQYLKEAGKLLGNISEANMQLALATMSSFKTRYYKSEYGRNASLWLAEAVDDIAKLYSGANITVQTFKHPWGQKSVIATLPGSQISKASSGMRTPATMYHADGDIVVVSAHLDSTNLLLPGILPAPGADDNGSGSVTILEVLRVLASAAESGTFIPHNSLQFHWYSAEEGGLLGSQAVLNEYRRRGVAVRALLQQDMTGFPGMGVGPDREGAAFGVMTDYVDLALTRFVESVVAGYTSTALVRDKCGYGCSDHASATKVGYPSAFVMESAMKKSNPYIHSVMDTIDRLSFEHMAEHARLTLGYAYELAMHKF</sequence>
<dbReference type="EMBL" id="CABVLU010000003">
    <property type="protein sequence ID" value="VVT54684.1"/>
    <property type="molecule type" value="Genomic_DNA"/>
</dbReference>
<dbReference type="Pfam" id="PF04389">
    <property type="entry name" value="Peptidase_M28"/>
    <property type="match status" value="1"/>
</dbReference>
<keyword evidence="6 9" id="KW-0378">Hydrolase</keyword>
<gene>
    <name evidence="11" type="ORF">SAPINGB_P004199</name>
</gene>
<feature type="signal peptide" evidence="9">
    <location>
        <begin position="1"/>
        <end position="25"/>
    </location>
</feature>
<dbReference type="Proteomes" id="UP000398389">
    <property type="component" value="Unassembled WGS sequence"/>
</dbReference>
<dbReference type="RefSeq" id="XP_031854805.1">
    <property type="nucleotide sequence ID" value="XM_031998914.1"/>
</dbReference>
<evidence type="ECO:0000256" key="1">
    <source>
        <dbReference type="ARBA" id="ARBA00001947"/>
    </source>
</evidence>
<proteinExistence type="inferred from homology"/>
<feature type="chain" id="PRO_5023136716" description="Peptide hydrolase" evidence="9">
    <location>
        <begin position="26"/>
        <end position="424"/>
    </location>
</feature>
<keyword evidence="7 9" id="KW-0862">Zinc</keyword>
<evidence type="ECO:0000259" key="10">
    <source>
        <dbReference type="Pfam" id="PF04389"/>
    </source>
</evidence>
<evidence type="ECO:0000256" key="9">
    <source>
        <dbReference type="RuleBase" id="RU361240"/>
    </source>
</evidence>
<evidence type="ECO:0000256" key="4">
    <source>
        <dbReference type="ARBA" id="ARBA00022723"/>
    </source>
</evidence>
<organism evidence="11 12">
    <name type="scientific">Magnusiomyces paraingens</name>
    <dbReference type="NCBI Taxonomy" id="2606893"/>
    <lineage>
        <taxon>Eukaryota</taxon>
        <taxon>Fungi</taxon>
        <taxon>Dikarya</taxon>
        <taxon>Ascomycota</taxon>
        <taxon>Saccharomycotina</taxon>
        <taxon>Dipodascomycetes</taxon>
        <taxon>Dipodascales</taxon>
        <taxon>Dipodascaceae</taxon>
        <taxon>Magnusiomyces</taxon>
    </lineage>
</organism>
<dbReference type="GO" id="GO:0008235">
    <property type="term" value="F:metalloexopeptidase activity"/>
    <property type="evidence" value="ECO:0007669"/>
    <property type="project" value="InterPro"/>
</dbReference>
<keyword evidence="5 9" id="KW-0732">Signal</keyword>
<dbReference type="PANTHER" id="PTHR12147:SF56">
    <property type="entry name" value="AMINOPEPTIDASE YDR415C-RELATED"/>
    <property type="match status" value="1"/>
</dbReference>
<evidence type="ECO:0000313" key="12">
    <source>
        <dbReference type="Proteomes" id="UP000398389"/>
    </source>
</evidence>
<dbReference type="AlphaFoldDB" id="A0A5E8BVD7"/>
<dbReference type="InterPro" id="IPR045175">
    <property type="entry name" value="M28_fam"/>
</dbReference>
<protein>
    <recommendedName>
        <fullName evidence="9">Peptide hydrolase</fullName>
        <ecNumber evidence="9">3.4.-.-</ecNumber>
    </recommendedName>
</protein>
<evidence type="ECO:0000256" key="6">
    <source>
        <dbReference type="ARBA" id="ARBA00022801"/>
    </source>
</evidence>
<comment type="cofactor">
    <cofactor evidence="1">
        <name>Zn(2+)</name>
        <dbReference type="ChEBI" id="CHEBI:29105"/>
    </cofactor>
</comment>
<feature type="domain" description="Peptidase M28" evidence="10">
    <location>
        <begin position="216"/>
        <end position="414"/>
    </location>
</feature>
<dbReference type="FunFam" id="3.40.630.10:FF:000042">
    <property type="entry name" value="Peptide hydrolase"/>
    <property type="match status" value="1"/>
</dbReference>
<evidence type="ECO:0000256" key="3">
    <source>
        <dbReference type="ARBA" id="ARBA00022670"/>
    </source>
</evidence>
<dbReference type="Gene3D" id="3.40.630.10">
    <property type="entry name" value="Zn peptidases"/>
    <property type="match status" value="1"/>
</dbReference>
<dbReference type="GO" id="GO:0004177">
    <property type="term" value="F:aminopeptidase activity"/>
    <property type="evidence" value="ECO:0007669"/>
    <property type="project" value="UniProtKB-KW"/>
</dbReference>
<dbReference type="EC" id="3.4.-.-" evidence="9"/>
<accession>A0A5E8BVD7</accession>
<evidence type="ECO:0000256" key="7">
    <source>
        <dbReference type="ARBA" id="ARBA00022833"/>
    </source>
</evidence>
<evidence type="ECO:0000256" key="8">
    <source>
        <dbReference type="ARBA" id="ARBA00043962"/>
    </source>
</evidence>
<dbReference type="PANTHER" id="PTHR12147">
    <property type="entry name" value="METALLOPEPTIDASE M28 FAMILY MEMBER"/>
    <property type="match status" value="1"/>
</dbReference>
<evidence type="ECO:0000256" key="2">
    <source>
        <dbReference type="ARBA" id="ARBA00022438"/>
    </source>
</evidence>
<evidence type="ECO:0000313" key="11">
    <source>
        <dbReference type="EMBL" id="VVT54684.1"/>
    </source>
</evidence>
<dbReference type="GO" id="GO:0046872">
    <property type="term" value="F:metal ion binding"/>
    <property type="evidence" value="ECO:0007669"/>
    <property type="project" value="UniProtKB-KW"/>
</dbReference>
<dbReference type="GeneID" id="43583014"/>
<name>A0A5E8BVD7_9ASCO</name>
<keyword evidence="12" id="KW-1185">Reference proteome</keyword>
<evidence type="ECO:0000256" key="5">
    <source>
        <dbReference type="ARBA" id="ARBA00022729"/>
    </source>
</evidence>
<dbReference type="InterPro" id="IPR007484">
    <property type="entry name" value="Peptidase_M28"/>
</dbReference>
<comment type="similarity">
    <text evidence="8">Belongs to the peptidase M28 family. M28E subfamily.</text>
</comment>